<evidence type="ECO:0000256" key="1">
    <source>
        <dbReference type="ARBA" id="ARBA00003541"/>
    </source>
</evidence>
<dbReference type="NCBIfam" id="TIGR03052">
    <property type="entry name" value="PS_I_psaI"/>
    <property type="match status" value="1"/>
</dbReference>
<protein>
    <recommendedName>
        <fullName evidence="4">Photosystem I reaction center subunit VIII</fullName>
    </recommendedName>
</protein>
<dbReference type="EMBL" id="JNAH01000008">
    <property type="protein sequence ID" value="KGF85584.1"/>
    <property type="molecule type" value="Genomic_DNA"/>
</dbReference>
<comment type="function">
    <text evidence="1">May help in the organization of the PsaL subunit.</text>
</comment>
<comment type="caution">
    <text evidence="12">The sequence shown here is derived from an EMBL/GenBank/DDBJ whole genome shotgun (WGS) entry which is preliminary data.</text>
</comment>
<keyword evidence="7" id="KW-0603">Photosystem I</keyword>
<evidence type="ECO:0000256" key="5">
    <source>
        <dbReference type="ARBA" id="ARBA00022531"/>
    </source>
</evidence>
<evidence type="ECO:0000313" key="13">
    <source>
        <dbReference type="Proteomes" id="UP000030598"/>
    </source>
</evidence>
<evidence type="ECO:0000256" key="3">
    <source>
        <dbReference type="ARBA" id="ARBA00005252"/>
    </source>
</evidence>
<dbReference type="SUPFAM" id="SSF81540">
    <property type="entry name" value="Subunit VIII of photosystem I reaction centre, PsaI"/>
    <property type="match status" value="1"/>
</dbReference>
<dbReference type="Pfam" id="PF00796">
    <property type="entry name" value="PSI_8"/>
    <property type="match status" value="1"/>
</dbReference>
<evidence type="ECO:0000256" key="7">
    <source>
        <dbReference type="ARBA" id="ARBA00022836"/>
    </source>
</evidence>
<dbReference type="NCBIfam" id="NF008830">
    <property type="entry name" value="PRK11877.1"/>
    <property type="match status" value="1"/>
</dbReference>
<gene>
    <name evidence="12" type="ORF">EU91_1687</name>
</gene>
<dbReference type="GO" id="GO:0009522">
    <property type="term" value="C:photosystem I"/>
    <property type="evidence" value="ECO:0007669"/>
    <property type="project" value="UniProtKB-KW"/>
</dbReference>
<dbReference type="InterPro" id="IPR001302">
    <property type="entry name" value="PSI_PsaI"/>
</dbReference>
<dbReference type="GO" id="GO:0031676">
    <property type="term" value="C:plasma membrane-derived thylakoid membrane"/>
    <property type="evidence" value="ECO:0007669"/>
    <property type="project" value="UniProtKB-SubCell"/>
</dbReference>
<keyword evidence="10 11" id="KW-0472">Membrane</keyword>
<keyword evidence="5" id="KW-0602">Photosynthesis</keyword>
<name>A0A0A1ZBU4_PROMR</name>
<dbReference type="AlphaFoldDB" id="A0A0A1ZBU4"/>
<keyword evidence="8 11" id="KW-1133">Transmembrane helix</keyword>
<evidence type="ECO:0000313" key="12">
    <source>
        <dbReference type="EMBL" id="KGF85584.1"/>
    </source>
</evidence>
<dbReference type="GO" id="GO:0015979">
    <property type="term" value="P:photosynthesis"/>
    <property type="evidence" value="ECO:0007669"/>
    <property type="project" value="UniProtKB-KW"/>
</dbReference>
<evidence type="ECO:0000256" key="4">
    <source>
        <dbReference type="ARBA" id="ARBA00019929"/>
    </source>
</evidence>
<accession>A0A0A1ZBU4</accession>
<dbReference type="InterPro" id="IPR036357">
    <property type="entry name" value="PSI_PsaI_sf"/>
</dbReference>
<dbReference type="STRING" id="59925.EU91_1687"/>
<evidence type="ECO:0000256" key="8">
    <source>
        <dbReference type="ARBA" id="ARBA00022989"/>
    </source>
</evidence>
<proteinExistence type="inferred from homology"/>
<evidence type="ECO:0000256" key="11">
    <source>
        <dbReference type="SAM" id="Phobius"/>
    </source>
</evidence>
<keyword evidence="6 11" id="KW-0812">Transmembrane</keyword>
<evidence type="ECO:0000256" key="2">
    <source>
        <dbReference type="ARBA" id="ARBA00004376"/>
    </source>
</evidence>
<evidence type="ECO:0000256" key="6">
    <source>
        <dbReference type="ARBA" id="ARBA00022692"/>
    </source>
</evidence>
<sequence length="42" mass="4590">MFKELMPSDLPSLLPSIFVPLIGIAMPAVFIVLIGRFITATE</sequence>
<feature type="transmembrane region" description="Helical" evidence="11">
    <location>
        <begin position="12"/>
        <end position="38"/>
    </location>
</feature>
<keyword evidence="9" id="KW-0793">Thylakoid</keyword>
<organism evidence="12 13">
    <name type="scientific">Prochlorococcus marinus str. GP2</name>
    <dbReference type="NCBI Taxonomy" id="59925"/>
    <lineage>
        <taxon>Bacteria</taxon>
        <taxon>Bacillati</taxon>
        <taxon>Cyanobacteriota</taxon>
        <taxon>Cyanophyceae</taxon>
        <taxon>Synechococcales</taxon>
        <taxon>Prochlorococcaceae</taxon>
        <taxon>Prochlorococcus</taxon>
    </lineage>
</organism>
<dbReference type="Proteomes" id="UP000030598">
    <property type="component" value="Unassembled WGS sequence"/>
</dbReference>
<evidence type="ECO:0000256" key="10">
    <source>
        <dbReference type="ARBA" id="ARBA00023136"/>
    </source>
</evidence>
<evidence type="ECO:0000256" key="9">
    <source>
        <dbReference type="ARBA" id="ARBA00023078"/>
    </source>
</evidence>
<reference evidence="13" key="1">
    <citation type="journal article" date="2014" name="Sci. Data">
        <title>Genomes of diverse isolates of the marine cyanobacterium Prochlorococcus.</title>
        <authorList>
            <person name="Biller S."/>
            <person name="Berube P."/>
            <person name="Thompson J."/>
            <person name="Kelly L."/>
            <person name="Roggensack S."/>
            <person name="Awad L."/>
            <person name="Roache-Johnson K."/>
            <person name="Ding H."/>
            <person name="Giovannoni S.J."/>
            <person name="Moore L.R."/>
            <person name="Chisholm S.W."/>
        </authorList>
    </citation>
    <scope>NUCLEOTIDE SEQUENCE [LARGE SCALE GENOMIC DNA]</scope>
    <source>
        <strain evidence="13">GP2</strain>
    </source>
</reference>
<comment type="subcellular location">
    <subcellularLocation>
        <location evidence="2">Cellular thylakoid membrane</location>
        <topology evidence="2">Single-pass membrane protein</topology>
    </subcellularLocation>
</comment>
<comment type="similarity">
    <text evidence="3">Belongs to the PsaI family.</text>
</comment>